<dbReference type="UniPathway" id="UPA00241">
    <property type="reaction ID" value="UER00353"/>
</dbReference>
<dbReference type="EC" id="6.3.2.5" evidence="3"/>
<feature type="binding site" evidence="3">
    <location>
        <position position="287"/>
    </location>
    <ligand>
        <name>CTP</name>
        <dbReference type="ChEBI" id="CHEBI:37563"/>
    </ligand>
</feature>
<evidence type="ECO:0000256" key="4">
    <source>
        <dbReference type="RuleBase" id="RU364078"/>
    </source>
</evidence>
<evidence type="ECO:0000256" key="3">
    <source>
        <dbReference type="HAMAP-Rule" id="MF_02225"/>
    </source>
</evidence>
<dbReference type="SUPFAM" id="SSF52507">
    <property type="entry name" value="Homo-oligomeric flavin-containing Cys decarboxylases, HFCD"/>
    <property type="match status" value="1"/>
</dbReference>
<gene>
    <name evidence="3" type="primary">coaBC</name>
    <name evidence="7" type="ORF">JCM9152_536</name>
</gene>
<comment type="catalytic activity">
    <reaction evidence="3 4">
        <text>(R)-4'-phosphopantothenate + L-cysteine + CTP = N-[(R)-4-phosphopantothenoyl]-L-cysteine + CMP + diphosphate + H(+)</text>
        <dbReference type="Rhea" id="RHEA:19397"/>
        <dbReference type="ChEBI" id="CHEBI:10986"/>
        <dbReference type="ChEBI" id="CHEBI:15378"/>
        <dbReference type="ChEBI" id="CHEBI:33019"/>
        <dbReference type="ChEBI" id="CHEBI:35235"/>
        <dbReference type="ChEBI" id="CHEBI:37563"/>
        <dbReference type="ChEBI" id="CHEBI:59458"/>
        <dbReference type="ChEBI" id="CHEBI:60377"/>
        <dbReference type="EC" id="6.3.2.5"/>
    </reaction>
</comment>
<comment type="pathway">
    <text evidence="3 4">Cofactor biosynthesis; coenzyme A biosynthesis; CoA from (R)-pantothenate: step 3/5.</text>
</comment>
<keyword evidence="3 4" id="KW-0436">Ligase</keyword>
<dbReference type="RefSeq" id="WP_035340493.1">
    <property type="nucleotide sequence ID" value="NZ_BAUU01000003.1"/>
</dbReference>
<dbReference type="Gene3D" id="3.40.50.1950">
    <property type="entry name" value="Flavin prenyltransferase-like"/>
    <property type="match status" value="1"/>
</dbReference>
<keyword evidence="2 3" id="KW-0456">Lyase</keyword>
<keyword evidence="3 4" id="KW-0285">Flavoprotein</keyword>
<dbReference type="NCBIfam" id="TIGR00521">
    <property type="entry name" value="coaBC_dfp"/>
    <property type="match status" value="1"/>
</dbReference>
<dbReference type="PANTHER" id="PTHR14359">
    <property type="entry name" value="HOMO-OLIGOMERIC FLAVIN CONTAINING CYS DECARBOXYLASE FAMILY"/>
    <property type="match status" value="1"/>
</dbReference>
<feature type="binding site" evidence="3">
    <location>
        <position position="322"/>
    </location>
    <ligand>
        <name>CTP</name>
        <dbReference type="ChEBI" id="CHEBI:37563"/>
    </ligand>
</feature>
<feature type="binding site" evidence="3">
    <location>
        <position position="277"/>
    </location>
    <ligand>
        <name>CTP</name>
        <dbReference type="ChEBI" id="CHEBI:37563"/>
    </ligand>
</feature>
<comment type="catalytic activity">
    <reaction evidence="3 4">
        <text>N-[(R)-4-phosphopantothenoyl]-L-cysteine + H(+) = (R)-4'-phosphopantetheine + CO2</text>
        <dbReference type="Rhea" id="RHEA:16793"/>
        <dbReference type="ChEBI" id="CHEBI:15378"/>
        <dbReference type="ChEBI" id="CHEBI:16526"/>
        <dbReference type="ChEBI" id="CHEBI:59458"/>
        <dbReference type="ChEBI" id="CHEBI:61723"/>
        <dbReference type="EC" id="4.1.1.36"/>
    </reaction>
</comment>
<dbReference type="EMBL" id="BAUU01000003">
    <property type="protein sequence ID" value="GAE29191.1"/>
    <property type="molecule type" value="Genomic_DNA"/>
</dbReference>
<keyword evidence="3 4" id="KW-0288">FMN</keyword>
<comment type="caution">
    <text evidence="7">The sequence shown here is derived from an EMBL/GenBank/DDBJ whole genome shotgun (WGS) entry which is preliminary data.</text>
</comment>
<keyword evidence="3" id="KW-0460">Magnesium</keyword>
<feature type="region of interest" description="Phosphopantothenate--cysteine ligase" evidence="3">
    <location>
        <begin position="189"/>
        <end position="400"/>
    </location>
</feature>
<dbReference type="SUPFAM" id="SSF102645">
    <property type="entry name" value="CoaB-like"/>
    <property type="match status" value="1"/>
</dbReference>
<dbReference type="HAMAP" id="MF_02225">
    <property type="entry name" value="CoaBC"/>
    <property type="match status" value="1"/>
</dbReference>
<comment type="similarity">
    <text evidence="3 4">In the N-terminal section; belongs to the HFCD (homo-oligomeric flavin containing Cys decarboxylase) superfamily.</text>
</comment>
<dbReference type="GO" id="GO:0004633">
    <property type="term" value="F:phosphopantothenoylcysteine decarboxylase activity"/>
    <property type="evidence" value="ECO:0007669"/>
    <property type="project" value="UniProtKB-UniRule"/>
</dbReference>
<dbReference type="PANTHER" id="PTHR14359:SF6">
    <property type="entry name" value="PHOSPHOPANTOTHENOYLCYSTEINE DECARBOXYLASE"/>
    <property type="match status" value="1"/>
</dbReference>
<dbReference type="AlphaFoldDB" id="W4QAV5"/>
<feature type="active site" description="Proton donor" evidence="3">
    <location>
        <position position="156"/>
    </location>
</feature>
<dbReference type="GO" id="GO:0015941">
    <property type="term" value="P:pantothenate catabolic process"/>
    <property type="evidence" value="ECO:0007669"/>
    <property type="project" value="InterPro"/>
</dbReference>
<evidence type="ECO:0000259" key="5">
    <source>
        <dbReference type="Pfam" id="PF02441"/>
    </source>
</evidence>
<dbReference type="OrthoDB" id="9802554at2"/>
<proteinExistence type="inferred from homology"/>
<dbReference type="GO" id="GO:0015937">
    <property type="term" value="P:coenzyme A biosynthetic process"/>
    <property type="evidence" value="ECO:0007669"/>
    <property type="project" value="UniProtKB-UniRule"/>
</dbReference>
<dbReference type="InterPro" id="IPR035929">
    <property type="entry name" value="CoaB-like_sf"/>
</dbReference>
<comment type="pathway">
    <text evidence="3 4">Cofactor biosynthesis; coenzyme A biosynthesis; CoA from (R)-pantothenate: step 2/5.</text>
</comment>
<dbReference type="Pfam" id="PF02441">
    <property type="entry name" value="Flavoprotein"/>
    <property type="match status" value="1"/>
</dbReference>
<dbReference type="GO" id="GO:0071513">
    <property type="term" value="C:phosphopantothenoylcysteine decarboxylase complex"/>
    <property type="evidence" value="ECO:0007669"/>
    <property type="project" value="TreeGrafter"/>
</dbReference>
<feature type="domain" description="Flavoprotein" evidence="5">
    <location>
        <begin position="4"/>
        <end position="174"/>
    </location>
</feature>
<comment type="caution">
    <text evidence="3">Lacks conserved residue(s) required for the propagation of feature annotation.</text>
</comment>
<protein>
    <recommendedName>
        <fullName evidence="3">Coenzyme A biosynthesis bifunctional protein CoaBC</fullName>
    </recommendedName>
    <alternativeName>
        <fullName evidence="3">DNA/pantothenate metabolism flavoprotein</fullName>
    </alternativeName>
    <alternativeName>
        <fullName evidence="3">Phosphopantothenoylcysteine synthetase/decarboxylase</fullName>
        <shortName evidence="3">PPCS-PPCDC</shortName>
    </alternativeName>
    <domain>
        <recommendedName>
            <fullName evidence="3">Phosphopantothenoylcysteine decarboxylase</fullName>
            <shortName evidence="3">PPC decarboxylase</shortName>
            <shortName evidence="3">PPC-DC</shortName>
            <ecNumber evidence="3">4.1.1.36</ecNumber>
        </recommendedName>
        <alternativeName>
            <fullName evidence="3">CoaC</fullName>
        </alternativeName>
    </domain>
    <domain>
        <recommendedName>
            <fullName evidence="3">Phosphopantothenate--cysteine ligase</fullName>
            <ecNumber evidence="3">6.3.2.5</ecNumber>
        </recommendedName>
        <alternativeName>
            <fullName evidence="3">CoaB</fullName>
        </alternativeName>
        <alternativeName>
            <fullName evidence="3">Phosphopantothenoylcysteine synthetase</fullName>
            <shortName evidence="3">PPC synthetase</shortName>
            <shortName evidence="3">PPC-S</shortName>
        </alternativeName>
    </domain>
</protein>
<evidence type="ECO:0000313" key="8">
    <source>
        <dbReference type="Proteomes" id="UP000018895"/>
    </source>
</evidence>
<feature type="domain" description="DNA/pantothenate metabolism flavoprotein C-terminal" evidence="6">
    <location>
        <begin position="184"/>
        <end position="391"/>
    </location>
</feature>
<comment type="cofactor">
    <cofactor evidence="3">
        <name>Mg(2+)</name>
        <dbReference type="ChEBI" id="CHEBI:18420"/>
    </cofactor>
</comment>
<feature type="binding site" evidence="3">
    <location>
        <position position="340"/>
    </location>
    <ligand>
        <name>CTP</name>
        <dbReference type="ChEBI" id="CHEBI:37563"/>
    </ligand>
</feature>
<comment type="similarity">
    <text evidence="3 4">In the C-terminal section; belongs to the PPC synthetase family.</text>
</comment>
<evidence type="ECO:0000313" key="7">
    <source>
        <dbReference type="EMBL" id="GAE29191.1"/>
    </source>
</evidence>
<comment type="function">
    <text evidence="3">Catalyzes two sequential steps in the biosynthesis of coenzyme A. In the first step cysteine is conjugated to 4'-phosphopantothenate to form 4-phosphopantothenoylcysteine. In the second step the latter compound is decarboxylated to form 4'-phosphopantotheine.</text>
</comment>
<feature type="region of interest" description="Phosphopantothenoylcysteine decarboxylase" evidence="3">
    <location>
        <begin position="1"/>
        <end position="188"/>
    </location>
</feature>
<dbReference type="EC" id="4.1.1.36" evidence="3"/>
<reference evidence="7" key="1">
    <citation type="journal article" date="2014" name="Genome Announc.">
        <title>Draft Genome Sequences of Three Alkaliphilic Bacillus Strains, Bacillus wakoensis JCM 9140T, Bacillus akibai JCM 9157T, and Bacillus hemicellulosilyticus JCM 9152T.</title>
        <authorList>
            <person name="Yuki M."/>
            <person name="Oshima K."/>
            <person name="Suda W."/>
            <person name="Oshida Y."/>
            <person name="Kitamura K."/>
            <person name="Iida T."/>
            <person name="Hattori M."/>
            <person name="Ohkuma M."/>
        </authorList>
    </citation>
    <scope>NUCLEOTIDE SEQUENCE [LARGE SCALE GENOMIC DNA]</scope>
    <source>
        <strain evidence="7">JCM 9152</strain>
    </source>
</reference>
<dbReference type="Proteomes" id="UP000018895">
    <property type="component" value="Unassembled WGS sequence"/>
</dbReference>
<keyword evidence="3" id="KW-0479">Metal-binding</keyword>
<dbReference type="Gene3D" id="3.40.50.10300">
    <property type="entry name" value="CoaB-like"/>
    <property type="match status" value="1"/>
</dbReference>
<dbReference type="GO" id="GO:0004632">
    <property type="term" value="F:phosphopantothenate--cysteine ligase activity"/>
    <property type="evidence" value="ECO:0007669"/>
    <property type="project" value="UniProtKB-UniRule"/>
</dbReference>
<dbReference type="InterPro" id="IPR003382">
    <property type="entry name" value="Flavoprotein"/>
</dbReference>
<dbReference type="InterPro" id="IPR007085">
    <property type="entry name" value="DNA/pantothenate-metab_flavo_C"/>
</dbReference>
<comment type="function">
    <text evidence="4">Catalyzes two steps in the biosynthesis of coenzyme A. In the first step cysteine is conjugated to 4'-phosphopantothenate to form 4-phosphopantothenoylcysteine, in the latter compound is decarboxylated to form 4'-phosphopantotheine.</text>
</comment>
<dbReference type="STRING" id="1236971.JCM9152_536"/>
<dbReference type="GO" id="GO:0046872">
    <property type="term" value="F:metal ion binding"/>
    <property type="evidence" value="ECO:0007669"/>
    <property type="project" value="UniProtKB-KW"/>
</dbReference>
<name>W4QAV5_9BACI</name>
<dbReference type="InterPro" id="IPR005252">
    <property type="entry name" value="CoaBC"/>
</dbReference>
<comment type="cofactor">
    <cofactor evidence="3">
        <name>FMN</name>
        <dbReference type="ChEBI" id="CHEBI:58210"/>
    </cofactor>
    <text evidence="3">Binds 1 FMN per subunit.</text>
</comment>
<keyword evidence="1 3" id="KW-0210">Decarboxylase</keyword>
<dbReference type="GO" id="GO:0010181">
    <property type="term" value="F:FMN binding"/>
    <property type="evidence" value="ECO:0007669"/>
    <property type="project" value="UniProtKB-UniRule"/>
</dbReference>
<evidence type="ECO:0000259" key="6">
    <source>
        <dbReference type="Pfam" id="PF04127"/>
    </source>
</evidence>
<feature type="binding site" evidence="3">
    <location>
        <position position="336"/>
    </location>
    <ligand>
        <name>CTP</name>
        <dbReference type="ChEBI" id="CHEBI:37563"/>
    </ligand>
</feature>
<evidence type="ECO:0000256" key="1">
    <source>
        <dbReference type="ARBA" id="ARBA00022793"/>
    </source>
</evidence>
<accession>W4QAV5</accession>
<evidence type="ECO:0000256" key="2">
    <source>
        <dbReference type="ARBA" id="ARBA00023239"/>
    </source>
</evidence>
<keyword evidence="8" id="KW-1185">Reference proteome</keyword>
<sequence length="400" mass="43868">MKGKNVVLAVTGGIASYKAANLTSQLVQKGANVKVMMTESAQKFVTPLTFQALSRGPVYVDTFTEPEPEKIAHIDVADWADVIIIAPATANIIAKLAQGIADDFVTTSLLATKAAVYIAPAMNVHMYEHPAVQRNMALLRQDGFSFIEGEEGYLACGWVGKGRMAEPEVILDVLDKHFNRSQLLQGKKVVITAGPTQEKIDPVRYFTNQSSGKMGYAIAEAAKQLGAEVTLISGPTSLQYPSGVKVVAITSAEEMYHAVDEAFTHSDILIKAAAVADYTPKVVYDQKRKKQQDEWSIEMERTVDILQTISTKKSPSQVIVGFAAESEKVVEYAKKKLEKKNLDLIVANNISEVGSGFKGDTNQITIIHRNGEMKPFPLLSKQEAAFRILEETMLYMKKVH</sequence>
<keyword evidence="3" id="KW-0511">Multifunctional enzyme</keyword>
<dbReference type="InterPro" id="IPR036551">
    <property type="entry name" value="Flavin_trans-like"/>
</dbReference>
<organism evidence="7 8">
    <name type="scientific">Halalkalibacter hemicellulosilyticusJCM 9152</name>
    <dbReference type="NCBI Taxonomy" id="1236971"/>
    <lineage>
        <taxon>Bacteria</taxon>
        <taxon>Bacillati</taxon>
        <taxon>Bacillota</taxon>
        <taxon>Bacilli</taxon>
        <taxon>Bacillales</taxon>
        <taxon>Bacillaceae</taxon>
        <taxon>Halalkalibacter</taxon>
    </lineage>
</organism>
<dbReference type="Pfam" id="PF04127">
    <property type="entry name" value="DFP"/>
    <property type="match status" value="1"/>
</dbReference>